<evidence type="ECO:0000256" key="1">
    <source>
        <dbReference type="SAM" id="Coils"/>
    </source>
</evidence>
<keyword evidence="1" id="KW-0175">Coiled coil</keyword>
<evidence type="ECO:0000313" key="2">
    <source>
        <dbReference type="EMBL" id="AKO61065.1"/>
    </source>
</evidence>
<proteinExistence type="predicted"/>
<dbReference type="KEGG" id="vg:26796659"/>
<accession>A0A0H4J2A4</accession>
<keyword evidence="3" id="KW-1185">Reference proteome</keyword>
<dbReference type="RefSeq" id="YP_009225598.1">
    <property type="nucleotide sequence ID" value="NC_029094.1"/>
</dbReference>
<reference evidence="2 3" key="1">
    <citation type="submission" date="2015-05" db="EMBL/GenBank/DDBJ databases">
        <authorList>
            <person name="Wang D.B."/>
            <person name="Wang M."/>
        </authorList>
    </citation>
    <scope>NUCLEOTIDE SEQUENCE [LARGE SCALE GENOMIC DNA]</scope>
</reference>
<dbReference type="EMBL" id="KR534323">
    <property type="protein sequence ID" value="AKO61065.1"/>
    <property type="molecule type" value="Genomic_DNA"/>
</dbReference>
<sequence>MNEDAYEDYLRDKVALEESLEEMESRLVWLLDDVADLRSDIESTQEELNSLGVEDYFE</sequence>
<evidence type="ECO:0000313" key="3">
    <source>
        <dbReference type="Proteomes" id="UP000202763"/>
    </source>
</evidence>
<feature type="coiled-coil region" evidence="1">
    <location>
        <begin position="6"/>
        <end position="54"/>
    </location>
</feature>
<name>A0A0H4J2A4_9CAUD</name>
<dbReference type="Proteomes" id="UP000202763">
    <property type="component" value="Segment"/>
</dbReference>
<organism evidence="2 3">
    <name type="scientific">Pseudoalteromonas phage H101</name>
    <dbReference type="NCBI Taxonomy" id="1654919"/>
    <lineage>
        <taxon>Viruses</taxon>
        <taxon>Duplodnaviria</taxon>
        <taxon>Heunggongvirae</taxon>
        <taxon>Uroviricota</taxon>
        <taxon>Caudoviricetes</taxon>
        <taxon>Shandongvirus</taxon>
        <taxon>Shandongvirus H101</taxon>
    </lineage>
</organism>
<protein>
    <submittedName>
        <fullName evidence="2">Uncharacterized protein</fullName>
    </submittedName>
</protein>
<dbReference type="GeneID" id="26796659"/>